<dbReference type="GO" id="GO:0004888">
    <property type="term" value="F:transmembrane signaling receptor activity"/>
    <property type="evidence" value="ECO:0007669"/>
    <property type="project" value="InterPro"/>
</dbReference>
<dbReference type="Pfam" id="PF02931">
    <property type="entry name" value="Neur_chan_LBD"/>
    <property type="match status" value="1"/>
</dbReference>
<keyword evidence="5" id="KW-0770">Synapse</keyword>
<evidence type="ECO:0008006" key="19">
    <source>
        <dbReference type="Google" id="ProtNLM"/>
    </source>
</evidence>
<dbReference type="InterPro" id="IPR006202">
    <property type="entry name" value="Neur_chan_lig-bd"/>
</dbReference>
<proteinExistence type="predicted"/>
<feature type="domain" description="Neurotransmitter-gated ion-channel ligand-binding" evidence="15">
    <location>
        <begin position="5"/>
        <end position="145"/>
    </location>
</feature>
<keyword evidence="10" id="KW-0325">Glycoprotein</keyword>
<dbReference type="Proteomes" id="UP000001307">
    <property type="component" value="Unassembled WGS sequence"/>
</dbReference>
<feature type="domain" description="Neurotransmitter-gated ion-channel transmembrane" evidence="16">
    <location>
        <begin position="153"/>
        <end position="247"/>
    </location>
</feature>
<reference evidence="17" key="1">
    <citation type="journal article" date="2010" name="Science">
        <title>Plasticity of animal genome architecture unmasked by rapid evolution of a pelagic tunicate.</title>
        <authorList>
            <person name="Denoeud F."/>
            <person name="Henriet S."/>
            <person name="Mungpakdee S."/>
            <person name="Aury J.M."/>
            <person name="Da Silva C."/>
            <person name="Brinkmann H."/>
            <person name="Mikhaleva J."/>
            <person name="Olsen L.C."/>
            <person name="Jubin C."/>
            <person name="Canestro C."/>
            <person name="Bouquet J.M."/>
            <person name="Danks G."/>
            <person name="Poulain J."/>
            <person name="Campsteijn C."/>
            <person name="Adamski M."/>
            <person name="Cross I."/>
            <person name="Yadetie F."/>
            <person name="Muffato M."/>
            <person name="Louis A."/>
            <person name="Butcher S."/>
            <person name="Tsagkogeorga G."/>
            <person name="Konrad A."/>
            <person name="Singh S."/>
            <person name="Jensen M.F."/>
            <person name="Cong E.H."/>
            <person name="Eikeseth-Otteraa H."/>
            <person name="Noel B."/>
            <person name="Anthouard V."/>
            <person name="Porcel B.M."/>
            <person name="Kachouri-Lafond R."/>
            <person name="Nishino A."/>
            <person name="Ugolini M."/>
            <person name="Chourrout P."/>
            <person name="Nishida H."/>
            <person name="Aasland R."/>
            <person name="Huzurbazar S."/>
            <person name="Westhof E."/>
            <person name="Delsuc F."/>
            <person name="Lehrach H."/>
            <person name="Reinhardt R."/>
            <person name="Weissenbach J."/>
            <person name="Roy S.W."/>
            <person name="Artiguenave F."/>
            <person name="Postlethwait J.H."/>
            <person name="Manak J.R."/>
            <person name="Thompson E.M."/>
            <person name="Jaillon O."/>
            <person name="Du Pasquier L."/>
            <person name="Boudinot P."/>
            <person name="Liberles D.A."/>
            <person name="Volff J.N."/>
            <person name="Philippe H."/>
            <person name="Lenhard B."/>
            <person name="Roest Crollius H."/>
            <person name="Wincker P."/>
            <person name="Chourrout D."/>
        </authorList>
    </citation>
    <scope>NUCLEOTIDE SEQUENCE [LARGE SCALE GENOMIC DNA]</scope>
</reference>
<dbReference type="InterPro" id="IPR038050">
    <property type="entry name" value="Neuro_actylchol_rec"/>
</dbReference>
<evidence type="ECO:0000256" key="9">
    <source>
        <dbReference type="ARBA" id="ARBA00023170"/>
    </source>
</evidence>
<dbReference type="GO" id="GO:0045211">
    <property type="term" value="C:postsynaptic membrane"/>
    <property type="evidence" value="ECO:0007669"/>
    <property type="project" value="InterPro"/>
</dbReference>
<keyword evidence="18" id="KW-1185">Reference proteome</keyword>
<keyword evidence="8" id="KW-1015">Disulfide bond</keyword>
<protein>
    <recommendedName>
        <fullName evidence="19">Neurotransmitter-gated ion-channel ligand-binding domain-containing protein</fullName>
    </recommendedName>
</protein>
<dbReference type="OrthoDB" id="6127156at2759"/>
<keyword evidence="4 14" id="KW-1133">Transmembrane helix</keyword>
<evidence type="ECO:0000256" key="4">
    <source>
        <dbReference type="ARBA" id="ARBA00022989"/>
    </source>
</evidence>
<evidence type="ECO:0000256" key="3">
    <source>
        <dbReference type="ARBA" id="ARBA00022692"/>
    </source>
</evidence>
<evidence type="ECO:0000256" key="10">
    <source>
        <dbReference type="ARBA" id="ARBA00023180"/>
    </source>
</evidence>
<feature type="transmembrane region" description="Helical" evidence="14">
    <location>
        <begin position="147"/>
        <end position="172"/>
    </location>
</feature>
<evidence type="ECO:0000313" key="18">
    <source>
        <dbReference type="Proteomes" id="UP000001307"/>
    </source>
</evidence>
<keyword evidence="9" id="KW-0675">Receptor</keyword>
<dbReference type="AlphaFoldDB" id="E4WZQ8"/>
<feature type="transmembrane region" description="Helical" evidence="14">
    <location>
        <begin position="208"/>
        <end position="230"/>
    </location>
</feature>
<dbReference type="Pfam" id="PF02932">
    <property type="entry name" value="Neur_chan_memb"/>
    <property type="match status" value="1"/>
</dbReference>
<keyword evidence="1" id="KW-0813">Transport</keyword>
<evidence type="ECO:0000256" key="8">
    <source>
        <dbReference type="ARBA" id="ARBA00023157"/>
    </source>
</evidence>
<name>E4WZQ8_OIKDI</name>
<keyword evidence="12" id="KW-0407">Ion channel</keyword>
<evidence type="ECO:0000259" key="15">
    <source>
        <dbReference type="Pfam" id="PF02931"/>
    </source>
</evidence>
<evidence type="ECO:0000256" key="1">
    <source>
        <dbReference type="ARBA" id="ARBA00022448"/>
    </source>
</evidence>
<evidence type="ECO:0000256" key="7">
    <source>
        <dbReference type="ARBA" id="ARBA00023136"/>
    </source>
</evidence>
<dbReference type="InterPro" id="IPR006201">
    <property type="entry name" value="Neur_channel"/>
</dbReference>
<dbReference type="PRINTS" id="PR00254">
    <property type="entry name" value="NICOTINICR"/>
</dbReference>
<evidence type="ECO:0000256" key="5">
    <source>
        <dbReference type="ARBA" id="ARBA00023018"/>
    </source>
</evidence>
<dbReference type="SUPFAM" id="SSF90112">
    <property type="entry name" value="Neurotransmitter-gated ion-channel transmembrane pore"/>
    <property type="match status" value="1"/>
</dbReference>
<dbReference type="Gene3D" id="2.70.170.10">
    <property type="entry name" value="Neurotransmitter-gated ion-channel ligand-binding domain"/>
    <property type="match status" value="1"/>
</dbReference>
<dbReference type="InterPro" id="IPR006029">
    <property type="entry name" value="Neurotrans-gated_channel_TM"/>
</dbReference>
<evidence type="ECO:0000256" key="11">
    <source>
        <dbReference type="ARBA" id="ARBA00023286"/>
    </source>
</evidence>
<keyword evidence="3 14" id="KW-0812">Transmembrane</keyword>
<evidence type="ECO:0000259" key="16">
    <source>
        <dbReference type="Pfam" id="PF02932"/>
    </source>
</evidence>
<keyword evidence="7 14" id="KW-0472">Membrane</keyword>
<keyword evidence="6" id="KW-0406">Ion transport</keyword>
<dbReference type="InParanoid" id="E4WZQ8"/>
<dbReference type="GO" id="GO:0022848">
    <property type="term" value="F:acetylcholine-gated monoatomic cation-selective channel activity"/>
    <property type="evidence" value="ECO:0007669"/>
    <property type="project" value="InterPro"/>
</dbReference>
<evidence type="ECO:0000256" key="14">
    <source>
        <dbReference type="SAM" id="Phobius"/>
    </source>
</evidence>
<dbReference type="CDD" id="cd19064">
    <property type="entry name" value="LGIC_TM_nAChR"/>
    <property type="match status" value="1"/>
</dbReference>
<organism evidence="17">
    <name type="scientific">Oikopleura dioica</name>
    <name type="common">Tunicate</name>
    <dbReference type="NCBI Taxonomy" id="34765"/>
    <lineage>
        <taxon>Eukaryota</taxon>
        <taxon>Metazoa</taxon>
        <taxon>Chordata</taxon>
        <taxon>Tunicata</taxon>
        <taxon>Appendicularia</taxon>
        <taxon>Copelata</taxon>
        <taxon>Oikopleuridae</taxon>
        <taxon>Oikopleura</taxon>
    </lineage>
</organism>
<dbReference type="Gene3D" id="1.20.58.390">
    <property type="entry name" value="Neurotransmitter-gated ion-channel transmembrane domain"/>
    <property type="match status" value="1"/>
</dbReference>
<dbReference type="InterPro" id="IPR036734">
    <property type="entry name" value="Neur_chan_lig-bd_sf"/>
</dbReference>
<dbReference type="SUPFAM" id="SSF63712">
    <property type="entry name" value="Nicotinic receptor ligand binding domain-like"/>
    <property type="match status" value="1"/>
</dbReference>
<dbReference type="InterPro" id="IPR036719">
    <property type="entry name" value="Neuro-gated_channel_TM_sf"/>
</dbReference>
<evidence type="ECO:0000256" key="2">
    <source>
        <dbReference type="ARBA" id="ARBA00022475"/>
    </source>
</evidence>
<keyword evidence="2" id="KW-1003">Cell membrane</keyword>
<gene>
    <name evidence="17" type="ORF">GSOID_T00013422001</name>
</gene>
<comment type="subcellular location">
    <subcellularLocation>
        <location evidence="13">Synaptic cell membrane</location>
        <topology evidence="13">Multi-pass membrane protein</topology>
    </subcellularLocation>
</comment>
<dbReference type="InterPro" id="IPR002394">
    <property type="entry name" value="Nicotinic_acetylcholine_rcpt"/>
</dbReference>
<dbReference type="EMBL" id="FN653019">
    <property type="protein sequence ID" value="CBY22654.1"/>
    <property type="molecule type" value="Genomic_DNA"/>
</dbReference>
<evidence type="ECO:0000256" key="12">
    <source>
        <dbReference type="ARBA" id="ARBA00023303"/>
    </source>
</evidence>
<sequence>MPVVDWTDDRLSWNPMDYKNISVTNINSQLIWKPGTVFYNNKDGSFETKFKTKLKVMSNGYISWMPPALYKSTYRQKCSLIFRSTDFDARSLDFSYDFAISTSYVEGSNISAEWVLLRTNIFIVDSSDSDLSFREIHFEYHFQRMPLFYILNMILPIWLMFFLSIFVFYLPTDACEKMTLSISILIGQTVFLTLLAKHTPETSMEIPLLSSYLLFTIMMVSFSVIMSVIVCNVHFRSSATHKVCSTSNHLDTEY</sequence>
<feature type="transmembrane region" description="Helical" evidence="14">
    <location>
        <begin position="178"/>
        <end position="196"/>
    </location>
</feature>
<dbReference type="PANTHER" id="PTHR18945">
    <property type="entry name" value="NEUROTRANSMITTER GATED ION CHANNEL"/>
    <property type="match status" value="1"/>
</dbReference>
<evidence type="ECO:0000313" key="17">
    <source>
        <dbReference type="EMBL" id="CBY22654.1"/>
    </source>
</evidence>
<accession>E4WZQ8</accession>
<evidence type="ECO:0000256" key="6">
    <source>
        <dbReference type="ARBA" id="ARBA00023065"/>
    </source>
</evidence>
<evidence type="ECO:0000256" key="13">
    <source>
        <dbReference type="ARBA" id="ARBA00034099"/>
    </source>
</evidence>
<keyword evidence="11" id="KW-1071">Ligand-gated ion channel</keyword>